<dbReference type="GO" id="GO:0005886">
    <property type="term" value="C:plasma membrane"/>
    <property type="evidence" value="ECO:0007669"/>
    <property type="project" value="TreeGrafter"/>
</dbReference>
<dbReference type="Proteomes" id="UP000324632">
    <property type="component" value="Chromosome 12"/>
</dbReference>
<dbReference type="FunFam" id="2.60.40.10:FF:000016">
    <property type="entry name" value="Fibroblast growth factor receptor"/>
    <property type="match status" value="1"/>
</dbReference>
<keyword evidence="6" id="KW-0472">Membrane</keyword>
<dbReference type="InterPro" id="IPR013783">
    <property type="entry name" value="Ig-like_fold"/>
</dbReference>
<dbReference type="InterPro" id="IPR013098">
    <property type="entry name" value="Ig_I-set"/>
</dbReference>
<dbReference type="InterPro" id="IPR036179">
    <property type="entry name" value="Ig-like_dom_sf"/>
</dbReference>
<dbReference type="PANTHER" id="PTHR19890:SF10">
    <property type="entry name" value="FIBROBLAST GROWTH FACTOR RECEPTOR-LIKE 1"/>
    <property type="match status" value="1"/>
</dbReference>
<dbReference type="GO" id="GO:0005007">
    <property type="term" value="F:fibroblast growth factor receptor activity"/>
    <property type="evidence" value="ECO:0007669"/>
    <property type="project" value="TreeGrafter"/>
</dbReference>
<name>A0A5A9NY90_9TELE</name>
<evidence type="ECO:0000256" key="1">
    <source>
        <dbReference type="ARBA" id="ARBA00004167"/>
    </source>
</evidence>
<comment type="subcellular location">
    <subcellularLocation>
        <location evidence="1">Membrane</location>
        <topology evidence="1">Single-pass membrane protein</topology>
    </subcellularLocation>
</comment>
<evidence type="ECO:0000256" key="9">
    <source>
        <dbReference type="ARBA" id="ARBA00023180"/>
    </source>
</evidence>
<evidence type="ECO:0000256" key="4">
    <source>
        <dbReference type="ARBA" id="ARBA00022737"/>
    </source>
</evidence>
<evidence type="ECO:0000256" key="6">
    <source>
        <dbReference type="ARBA" id="ARBA00023136"/>
    </source>
</evidence>
<keyword evidence="13" id="KW-1185">Reference proteome</keyword>
<dbReference type="SUPFAM" id="SSF48726">
    <property type="entry name" value="Immunoglobulin"/>
    <property type="match status" value="1"/>
</dbReference>
<keyword evidence="10" id="KW-0393">Immunoglobulin domain</keyword>
<dbReference type="PANTHER" id="PTHR19890">
    <property type="entry name" value="FIBROBLAST GROWTH FACTOR RECEPTOR"/>
    <property type="match status" value="1"/>
</dbReference>
<proteinExistence type="predicted"/>
<sequence length="99" mass="11458">MVPDWPHPDKMEKKLHNVPASNSFKFHCQAMANPTQTVKWLKNGKEFKRYQRKEGFNIREHKSTPMLVSLVPDKGNYTCLVENKYGSINHAFQLDVAGQ</sequence>
<evidence type="ECO:0000256" key="5">
    <source>
        <dbReference type="ARBA" id="ARBA00022989"/>
    </source>
</evidence>
<dbReference type="EMBL" id="SOYY01000012">
    <property type="protein sequence ID" value="KAA0713646.1"/>
    <property type="molecule type" value="Genomic_DNA"/>
</dbReference>
<keyword evidence="4" id="KW-0677">Repeat</keyword>
<evidence type="ECO:0000256" key="7">
    <source>
        <dbReference type="ARBA" id="ARBA00023157"/>
    </source>
</evidence>
<keyword evidence="5" id="KW-1133">Transmembrane helix</keyword>
<evidence type="ECO:0000256" key="2">
    <source>
        <dbReference type="ARBA" id="ARBA00022692"/>
    </source>
</evidence>
<gene>
    <name evidence="12" type="ORF">E1301_Tti013395</name>
</gene>
<dbReference type="InterPro" id="IPR052615">
    <property type="entry name" value="FGFRL"/>
</dbReference>
<feature type="domain" description="Ig-like" evidence="11">
    <location>
        <begin position="6"/>
        <end position="97"/>
    </location>
</feature>
<organism evidence="12 13">
    <name type="scientific">Triplophysa tibetana</name>
    <dbReference type="NCBI Taxonomy" id="1572043"/>
    <lineage>
        <taxon>Eukaryota</taxon>
        <taxon>Metazoa</taxon>
        <taxon>Chordata</taxon>
        <taxon>Craniata</taxon>
        <taxon>Vertebrata</taxon>
        <taxon>Euteleostomi</taxon>
        <taxon>Actinopterygii</taxon>
        <taxon>Neopterygii</taxon>
        <taxon>Teleostei</taxon>
        <taxon>Ostariophysi</taxon>
        <taxon>Cypriniformes</taxon>
        <taxon>Nemacheilidae</taxon>
        <taxon>Triplophysa</taxon>
    </lineage>
</organism>
<dbReference type="Gene3D" id="2.60.40.10">
    <property type="entry name" value="Immunoglobulins"/>
    <property type="match status" value="1"/>
</dbReference>
<keyword evidence="9" id="KW-0325">Glycoprotein</keyword>
<keyword evidence="3" id="KW-0732">Signal</keyword>
<keyword evidence="7" id="KW-1015">Disulfide bond</keyword>
<keyword evidence="8 12" id="KW-0675">Receptor</keyword>
<evidence type="ECO:0000256" key="8">
    <source>
        <dbReference type="ARBA" id="ARBA00023170"/>
    </source>
</evidence>
<keyword evidence="2" id="KW-0812">Transmembrane</keyword>
<dbReference type="GO" id="GO:0017134">
    <property type="term" value="F:fibroblast growth factor binding"/>
    <property type="evidence" value="ECO:0007669"/>
    <property type="project" value="TreeGrafter"/>
</dbReference>
<dbReference type="InterPro" id="IPR003598">
    <property type="entry name" value="Ig_sub2"/>
</dbReference>
<evidence type="ECO:0000313" key="13">
    <source>
        <dbReference type="Proteomes" id="UP000324632"/>
    </source>
</evidence>
<dbReference type="InterPro" id="IPR007110">
    <property type="entry name" value="Ig-like_dom"/>
</dbReference>
<dbReference type="AlphaFoldDB" id="A0A5A9NY90"/>
<evidence type="ECO:0000256" key="3">
    <source>
        <dbReference type="ARBA" id="ARBA00022729"/>
    </source>
</evidence>
<evidence type="ECO:0000313" key="12">
    <source>
        <dbReference type="EMBL" id="KAA0713646.1"/>
    </source>
</evidence>
<reference evidence="12 13" key="1">
    <citation type="journal article" date="2019" name="Mol. Ecol. Resour.">
        <title>Chromosome-level genome assembly of Triplophysa tibetana, a fish adapted to the harsh high-altitude environment of the Tibetan Plateau.</title>
        <authorList>
            <person name="Yang X."/>
            <person name="Liu H."/>
            <person name="Ma Z."/>
            <person name="Zou Y."/>
            <person name="Zou M."/>
            <person name="Mao Y."/>
            <person name="Li X."/>
            <person name="Wang H."/>
            <person name="Chen T."/>
            <person name="Wang W."/>
            <person name="Yang R."/>
        </authorList>
    </citation>
    <scope>NUCLEOTIDE SEQUENCE [LARGE SCALE GENOMIC DNA]</scope>
    <source>
        <strain evidence="12">TTIB1903HZAU</strain>
        <tissue evidence="12">Muscle</tissue>
    </source>
</reference>
<comment type="caution">
    <text evidence="12">The sequence shown here is derived from an EMBL/GenBank/DDBJ whole genome shotgun (WGS) entry which is preliminary data.</text>
</comment>
<dbReference type="SMART" id="SM00408">
    <property type="entry name" value="IGc2"/>
    <property type="match status" value="1"/>
</dbReference>
<dbReference type="Pfam" id="PF07679">
    <property type="entry name" value="I-set"/>
    <property type="match status" value="1"/>
</dbReference>
<evidence type="ECO:0000256" key="10">
    <source>
        <dbReference type="ARBA" id="ARBA00023319"/>
    </source>
</evidence>
<accession>A0A5A9NY90</accession>
<protein>
    <submittedName>
        <fullName evidence="12">Fibroblast growth factor receptor 1-A</fullName>
    </submittedName>
</protein>
<dbReference type="PROSITE" id="PS50835">
    <property type="entry name" value="IG_LIKE"/>
    <property type="match status" value="1"/>
</dbReference>
<evidence type="ECO:0000259" key="11">
    <source>
        <dbReference type="PROSITE" id="PS50835"/>
    </source>
</evidence>